<dbReference type="EMBL" id="MU806971">
    <property type="protein sequence ID" value="KAJ3832401.1"/>
    <property type="molecule type" value="Genomic_DNA"/>
</dbReference>
<dbReference type="AlphaFoldDB" id="A0AA38NXM4"/>
<evidence type="ECO:0000313" key="2">
    <source>
        <dbReference type="Proteomes" id="UP001163846"/>
    </source>
</evidence>
<comment type="caution">
    <text evidence="1">The sequence shown here is derived from an EMBL/GenBank/DDBJ whole genome shotgun (WGS) entry which is preliminary data.</text>
</comment>
<dbReference type="Proteomes" id="UP001163846">
    <property type="component" value="Unassembled WGS sequence"/>
</dbReference>
<sequence>MRPHLLRPGLLGVPYVTLPSLMRWVNCISLSPLLRLLLGHVLSHSVLIRYLSVQCKYHRLHVLPLILLPSPLWPVLLPLL</sequence>
<protein>
    <submittedName>
        <fullName evidence="1">Uncharacterized protein</fullName>
    </submittedName>
</protein>
<name>A0AA38NXM4_9AGAR</name>
<gene>
    <name evidence="1" type="ORF">F5878DRAFT_635151</name>
</gene>
<evidence type="ECO:0000313" key="1">
    <source>
        <dbReference type="EMBL" id="KAJ3832401.1"/>
    </source>
</evidence>
<organism evidence="1 2">
    <name type="scientific">Lentinula raphanica</name>
    <dbReference type="NCBI Taxonomy" id="153919"/>
    <lineage>
        <taxon>Eukaryota</taxon>
        <taxon>Fungi</taxon>
        <taxon>Dikarya</taxon>
        <taxon>Basidiomycota</taxon>
        <taxon>Agaricomycotina</taxon>
        <taxon>Agaricomycetes</taxon>
        <taxon>Agaricomycetidae</taxon>
        <taxon>Agaricales</taxon>
        <taxon>Marasmiineae</taxon>
        <taxon>Omphalotaceae</taxon>
        <taxon>Lentinula</taxon>
    </lineage>
</organism>
<accession>A0AA38NXM4</accession>
<reference evidence="1" key="1">
    <citation type="submission" date="2022-08" db="EMBL/GenBank/DDBJ databases">
        <authorList>
            <consortium name="DOE Joint Genome Institute"/>
            <person name="Min B."/>
            <person name="Riley R."/>
            <person name="Sierra-Patev S."/>
            <person name="Naranjo-Ortiz M."/>
            <person name="Looney B."/>
            <person name="Konkel Z."/>
            <person name="Slot J.C."/>
            <person name="Sakamoto Y."/>
            <person name="Steenwyk J.L."/>
            <person name="Rokas A."/>
            <person name="Carro J."/>
            <person name="Camarero S."/>
            <person name="Ferreira P."/>
            <person name="Molpeceres G."/>
            <person name="Ruiz-Duenas F.J."/>
            <person name="Serrano A."/>
            <person name="Henrissat B."/>
            <person name="Drula E."/>
            <person name="Hughes K.W."/>
            <person name="Mata J.L."/>
            <person name="Ishikawa N.K."/>
            <person name="Vargas-Isla R."/>
            <person name="Ushijima S."/>
            <person name="Smith C.A."/>
            <person name="Ahrendt S."/>
            <person name="Andreopoulos W."/>
            <person name="He G."/>
            <person name="Labutti K."/>
            <person name="Lipzen A."/>
            <person name="Ng V."/>
            <person name="Sandor L."/>
            <person name="Barry K."/>
            <person name="Martinez A.T."/>
            <person name="Xiao Y."/>
            <person name="Gibbons J.G."/>
            <person name="Terashima K."/>
            <person name="Hibbett D.S."/>
            <person name="Grigoriev I.V."/>
        </authorList>
    </citation>
    <scope>NUCLEOTIDE SEQUENCE</scope>
    <source>
        <strain evidence="1">TFB9207</strain>
    </source>
</reference>
<proteinExistence type="predicted"/>
<keyword evidence="2" id="KW-1185">Reference proteome</keyword>